<dbReference type="CDD" id="cd01948">
    <property type="entry name" value="EAL"/>
    <property type="match status" value="1"/>
</dbReference>
<dbReference type="Gene3D" id="3.20.20.450">
    <property type="entry name" value="EAL domain"/>
    <property type="match status" value="1"/>
</dbReference>
<organism evidence="2 3">
    <name type="scientific">Paenibacillus chungangensis</name>
    <dbReference type="NCBI Taxonomy" id="696535"/>
    <lineage>
        <taxon>Bacteria</taxon>
        <taxon>Bacillati</taxon>
        <taxon>Bacillota</taxon>
        <taxon>Bacilli</taxon>
        <taxon>Bacillales</taxon>
        <taxon>Paenibacillaceae</taxon>
        <taxon>Paenibacillus</taxon>
    </lineage>
</organism>
<dbReference type="InterPro" id="IPR035919">
    <property type="entry name" value="EAL_sf"/>
</dbReference>
<dbReference type="Pfam" id="PF00563">
    <property type="entry name" value="EAL"/>
    <property type="match status" value="1"/>
</dbReference>
<accession>A0ABW3HRA7</accession>
<dbReference type="SMART" id="SM00052">
    <property type="entry name" value="EAL"/>
    <property type="match status" value="1"/>
</dbReference>
<dbReference type="Proteomes" id="UP001596989">
    <property type="component" value="Unassembled WGS sequence"/>
</dbReference>
<dbReference type="EMBL" id="JBHTJZ010000012">
    <property type="protein sequence ID" value="MFD0960021.1"/>
    <property type="molecule type" value="Genomic_DNA"/>
</dbReference>
<gene>
    <name evidence="2" type="ORF">ACFQ2I_11505</name>
</gene>
<protein>
    <submittedName>
        <fullName evidence="2">EAL domain-containing protein</fullName>
    </submittedName>
</protein>
<dbReference type="InterPro" id="IPR050706">
    <property type="entry name" value="Cyclic-di-GMP_PDE-like"/>
</dbReference>
<evidence type="ECO:0000313" key="3">
    <source>
        <dbReference type="Proteomes" id="UP001596989"/>
    </source>
</evidence>
<proteinExistence type="predicted"/>
<dbReference type="PANTHER" id="PTHR33121:SF15">
    <property type="entry name" value="BLUE LIGHT- AND TEMPERATURE-REGULATED ANTIREPRESSOR BLUF"/>
    <property type="match status" value="1"/>
</dbReference>
<keyword evidence="3" id="KW-1185">Reference proteome</keyword>
<feature type="domain" description="EAL" evidence="1">
    <location>
        <begin position="103"/>
        <end position="348"/>
    </location>
</feature>
<sequence length="348" mass="39636">MKCQSCDKVLPIQDKGIIWIITRSLTSQLQLNKIFMQNQWLAESSDSLKLPLHYTSREQLLEYLHLLIEQLSSEVQTEIQIEFEDESDSVHPSSRFQLATIASRVKHYDLVRIISDNQFASHMQPIVDINNMQIVAYEFLLRPAEGHPPFKPYQLFEVAQQCGLHSFLDRSARISAIETSALVLKKGIKRFINFLPSSIYNPNHCLSHTFHAIDRFQLDPSDFVFEVVETEKISDIAHLKNIFKVYQEHGIQVALDDVGAGYSTLEVLAELKPDYVKIDRDLVSYCDQDNNKQKLISDIITCAQSFGATVLAEGMERPEELAYCKSRQVSLAQGYLLGKPSSSPLADR</sequence>
<dbReference type="PANTHER" id="PTHR33121">
    <property type="entry name" value="CYCLIC DI-GMP PHOSPHODIESTERASE PDEF"/>
    <property type="match status" value="1"/>
</dbReference>
<dbReference type="SUPFAM" id="SSF141868">
    <property type="entry name" value="EAL domain-like"/>
    <property type="match status" value="1"/>
</dbReference>
<reference evidence="3" key="1">
    <citation type="journal article" date="2019" name="Int. J. Syst. Evol. Microbiol.">
        <title>The Global Catalogue of Microorganisms (GCM) 10K type strain sequencing project: providing services to taxonomists for standard genome sequencing and annotation.</title>
        <authorList>
            <consortium name="The Broad Institute Genomics Platform"/>
            <consortium name="The Broad Institute Genome Sequencing Center for Infectious Disease"/>
            <person name="Wu L."/>
            <person name="Ma J."/>
        </authorList>
    </citation>
    <scope>NUCLEOTIDE SEQUENCE [LARGE SCALE GENOMIC DNA]</scope>
    <source>
        <strain evidence="3">CCUG 59129</strain>
    </source>
</reference>
<evidence type="ECO:0000259" key="1">
    <source>
        <dbReference type="PROSITE" id="PS50883"/>
    </source>
</evidence>
<dbReference type="PROSITE" id="PS50883">
    <property type="entry name" value="EAL"/>
    <property type="match status" value="1"/>
</dbReference>
<dbReference type="RefSeq" id="WP_377564342.1">
    <property type="nucleotide sequence ID" value="NZ_JBHTJZ010000012.1"/>
</dbReference>
<name>A0ABW3HRA7_9BACL</name>
<comment type="caution">
    <text evidence="2">The sequence shown here is derived from an EMBL/GenBank/DDBJ whole genome shotgun (WGS) entry which is preliminary data.</text>
</comment>
<dbReference type="InterPro" id="IPR001633">
    <property type="entry name" value="EAL_dom"/>
</dbReference>
<evidence type="ECO:0000313" key="2">
    <source>
        <dbReference type="EMBL" id="MFD0960021.1"/>
    </source>
</evidence>